<evidence type="ECO:0000259" key="2">
    <source>
        <dbReference type="PROSITE" id="PS51664"/>
    </source>
</evidence>
<dbReference type="InterPro" id="IPR003776">
    <property type="entry name" value="YcaO-like_dom"/>
</dbReference>
<proteinExistence type="predicted"/>
<dbReference type="NCBIfam" id="TIGR00702">
    <property type="entry name" value="YcaO-type kinase domain"/>
    <property type="match status" value="1"/>
</dbReference>
<dbReference type="AlphaFoldDB" id="A0A1I3WB97"/>
<dbReference type="Gene3D" id="3.30.1330.230">
    <property type="match status" value="1"/>
</dbReference>
<dbReference type="GO" id="GO:0016740">
    <property type="term" value="F:transferase activity"/>
    <property type="evidence" value="ECO:0007669"/>
    <property type="project" value="UniProtKB-KW"/>
</dbReference>
<keyword evidence="3" id="KW-0808">Transferase</keyword>
<feature type="domain" description="YcaO" evidence="2">
    <location>
        <begin position="63"/>
        <end position="416"/>
    </location>
</feature>
<evidence type="ECO:0000256" key="1">
    <source>
        <dbReference type="SAM" id="MobiDB-lite"/>
    </source>
</evidence>
<name>A0A1I3WB97_9BURK</name>
<dbReference type="OrthoDB" id="2379922at2"/>
<dbReference type="PANTHER" id="PTHR37809">
    <property type="entry name" value="RIBOSOMAL PROTEIN S12 METHYLTHIOTRANSFERASE ACCESSORY FACTOR YCAO"/>
    <property type="match status" value="1"/>
</dbReference>
<dbReference type="GO" id="GO:0005840">
    <property type="term" value="C:ribosome"/>
    <property type="evidence" value="ECO:0007669"/>
    <property type="project" value="UniProtKB-KW"/>
</dbReference>
<accession>A0A1I3WB97</accession>
<dbReference type="Proteomes" id="UP000199548">
    <property type="component" value="Unassembled WGS sequence"/>
</dbReference>
<reference evidence="3 4" key="1">
    <citation type="submission" date="2016-10" db="EMBL/GenBank/DDBJ databases">
        <authorList>
            <person name="de Groot N.N."/>
        </authorList>
    </citation>
    <scope>NUCLEOTIDE SEQUENCE [LARGE SCALE GENOMIC DNA]</scope>
    <source>
        <strain evidence="3 4">LMG 23650</strain>
    </source>
</reference>
<sequence length="416" mass="45865">MQRLSSSLRSISAEASIANAKLVARDLGITRVTDVTWLDKIGIPVFSGIRPYAAPEVLCVHAGKGMRAEEAKIGAYMESIEFALADYRRHMSRIKYGSVGEIISTFPAGMTFPTLCPQWGYAVGETTSLCYVEGREIFSGNTVRMPADLVFHPFQASNHSSLFGGTNTNGLCSGNTEQEAIIHGICEVLERDVISFNRLRNESRMVTRSSEPDSIRSMRKKVEEANLSLILRYTSNEYDLPFFSAYVLQPNDTDAIAIADGFGLHPIAEVAAVRAVAEAVQSRLSHIHGGRDDIIERVAYFETHGRDHEILATSMLRASVSDSSDPIDFEEIPSYERSITDLDSAMWQLRRAMQKAGFEYCVTVPLSEPDFPFSVIRVVIPGAEHVDPKSKRVGPRFAHALASQPAAESSLPREDA</sequence>
<keyword evidence="4" id="KW-1185">Reference proteome</keyword>
<dbReference type="Pfam" id="PF02624">
    <property type="entry name" value="YcaO"/>
    <property type="match status" value="1"/>
</dbReference>
<dbReference type="EMBL" id="FOQU01000017">
    <property type="protein sequence ID" value="SFK04017.1"/>
    <property type="molecule type" value="Genomic_DNA"/>
</dbReference>
<dbReference type="RefSeq" id="WP_091020539.1">
    <property type="nucleotide sequence ID" value="NZ_CP041744.1"/>
</dbReference>
<dbReference type="PANTHER" id="PTHR37809:SF1">
    <property type="entry name" value="RIBOSOMAL PROTEIN S12 METHYLTHIOTRANSFERASE ACCESSORY FACTOR YCAO"/>
    <property type="match status" value="1"/>
</dbReference>
<dbReference type="PROSITE" id="PS51664">
    <property type="entry name" value="YCAO"/>
    <property type="match status" value="1"/>
</dbReference>
<dbReference type="Gene3D" id="3.30.40.250">
    <property type="match status" value="1"/>
</dbReference>
<protein>
    <submittedName>
        <fullName evidence="3">Ribosomal protein S12 methylthiotransferase accessory factor</fullName>
    </submittedName>
</protein>
<dbReference type="STRING" id="420953.SAMN05192543_11720"/>
<feature type="region of interest" description="Disordered" evidence="1">
    <location>
        <begin position="397"/>
        <end position="416"/>
    </location>
</feature>
<evidence type="ECO:0000313" key="3">
    <source>
        <dbReference type="EMBL" id="SFK04017.1"/>
    </source>
</evidence>
<dbReference type="Gene3D" id="3.30.160.660">
    <property type="match status" value="1"/>
</dbReference>
<gene>
    <name evidence="3" type="ORF">SAMN05192543_11720</name>
</gene>
<keyword evidence="3" id="KW-0689">Ribosomal protein</keyword>
<evidence type="ECO:0000313" key="4">
    <source>
        <dbReference type="Proteomes" id="UP000199548"/>
    </source>
</evidence>
<keyword evidence="3" id="KW-0687">Ribonucleoprotein</keyword>
<organism evidence="3 4">
    <name type="scientific">Paraburkholderia megapolitana</name>
    <dbReference type="NCBI Taxonomy" id="420953"/>
    <lineage>
        <taxon>Bacteria</taxon>
        <taxon>Pseudomonadati</taxon>
        <taxon>Pseudomonadota</taxon>
        <taxon>Betaproteobacteria</taxon>
        <taxon>Burkholderiales</taxon>
        <taxon>Burkholderiaceae</taxon>
        <taxon>Paraburkholderia</taxon>
    </lineage>
</organism>